<dbReference type="Gene3D" id="1.10.287.910">
    <property type="entry name" value="bacterial mercury transporter, merf"/>
    <property type="match status" value="1"/>
</dbReference>
<accession>A0AAE6MKY6</accession>
<dbReference type="Proteomes" id="UP000250557">
    <property type="component" value="Chromosome"/>
</dbReference>
<dbReference type="InterPro" id="IPR036163">
    <property type="entry name" value="HMA_dom_sf"/>
</dbReference>
<feature type="transmembrane region" description="Helical" evidence="15">
    <location>
        <begin position="94"/>
        <end position="113"/>
    </location>
</feature>
<dbReference type="GO" id="GO:0015097">
    <property type="term" value="F:mercury ion transmembrane transporter activity"/>
    <property type="evidence" value="ECO:0007669"/>
    <property type="project" value="InterPro"/>
</dbReference>
<dbReference type="InterPro" id="IPR006121">
    <property type="entry name" value="HMA_dom"/>
</dbReference>
<keyword evidence="9" id="KW-0479">Metal-binding</keyword>
<evidence type="ECO:0000313" key="18">
    <source>
        <dbReference type="EMBL" id="QTE50799.1"/>
    </source>
</evidence>
<evidence type="ECO:0000256" key="6">
    <source>
        <dbReference type="ARBA" id="ARBA00022475"/>
    </source>
</evidence>
<name>A0AAE6MKY6_9SPHI</name>
<evidence type="ECO:0000313" key="19">
    <source>
        <dbReference type="Proteomes" id="UP000250557"/>
    </source>
</evidence>
<keyword evidence="4" id="KW-0813">Transport</keyword>
<sequence length="222" mass="24133">MNNSKSSQTWLGAGVITAIGASLCCITPVLALISGASGIASSFSWMEPFRPYLIAITLGVLGFAWYQKLKPKTAEEIACACEDEEKPSFFRSKLFLGIITVFAIIMLAFPYYGQAFYPKENKNVVVVSADNIKQANFKLKGMDCASCEEHIKYSVNKLPGILETKADYKTGIANVKYDQSKTDKNSIIKAIDATGYNVTGEVRSLSSSSLIKPEHCGPNGCK</sequence>
<dbReference type="NCBIfam" id="NF033556">
    <property type="entry name" value="MerTP_fusion"/>
    <property type="match status" value="1"/>
</dbReference>
<evidence type="ECO:0000256" key="3">
    <source>
        <dbReference type="ARBA" id="ARBA00017053"/>
    </source>
</evidence>
<organism evidence="17 19">
    <name type="scientific">Mucilaginibacter rubeus</name>
    <dbReference type="NCBI Taxonomy" id="2027860"/>
    <lineage>
        <taxon>Bacteria</taxon>
        <taxon>Pseudomonadati</taxon>
        <taxon>Bacteroidota</taxon>
        <taxon>Sphingobacteriia</taxon>
        <taxon>Sphingobacteriales</taxon>
        <taxon>Sphingobacteriaceae</taxon>
        <taxon>Mucilaginibacter</taxon>
    </lineage>
</organism>
<feature type="domain" description="HMA" evidence="16">
    <location>
        <begin position="133"/>
        <end position="199"/>
    </location>
</feature>
<evidence type="ECO:0000256" key="14">
    <source>
        <dbReference type="ARBA" id="ARBA00045720"/>
    </source>
</evidence>
<evidence type="ECO:0000313" key="17">
    <source>
        <dbReference type="EMBL" id="QEM06667.1"/>
    </source>
</evidence>
<keyword evidence="8 15" id="KW-0812">Transmembrane</keyword>
<evidence type="ECO:0000256" key="13">
    <source>
        <dbReference type="ARBA" id="ARBA00030934"/>
    </source>
</evidence>
<dbReference type="Pfam" id="PF00403">
    <property type="entry name" value="HMA"/>
    <property type="match status" value="1"/>
</dbReference>
<keyword evidence="6" id="KW-1003">Cell membrane</keyword>
<evidence type="ECO:0000256" key="15">
    <source>
        <dbReference type="SAM" id="Phobius"/>
    </source>
</evidence>
<dbReference type="GO" id="GO:0005886">
    <property type="term" value="C:plasma membrane"/>
    <property type="evidence" value="ECO:0007669"/>
    <property type="project" value="UniProtKB-SubCell"/>
</dbReference>
<feature type="transmembrane region" description="Helical" evidence="15">
    <location>
        <begin position="49"/>
        <end position="66"/>
    </location>
</feature>
<dbReference type="RefSeq" id="WP_112659088.1">
    <property type="nucleotide sequence ID" value="NZ_CP043451.1"/>
</dbReference>
<gene>
    <name evidence="17" type="primary">merTP</name>
    <name evidence="17" type="ORF">DIU31_025325</name>
    <name evidence="18" type="ORF">J3L21_02095</name>
</gene>
<evidence type="ECO:0000256" key="9">
    <source>
        <dbReference type="ARBA" id="ARBA00022723"/>
    </source>
</evidence>
<dbReference type="InterPro" id="IPR017969">
    <property type="entry name" value="Heavy-metal-associated_CS"/>
</dbReference>
<keyword evidence="12 15" id="KW-0472">Membrane</keyword>
<dbReference type="InterPro" id="IPR003457">
    <property type="entry name" value="Transprt_MerT"/>
</dbReference>
<evidence type="ECO:0000256" key="5">
    <source>
        <dbReference type="ARBA" id="ARBA00022466"/>
    </source>
</evidence>
<evidence type="ECO:0000256" key="7">
    <source>
        <dbReference type="ARBA" id="ARBA00022519"/>
    </source>
</evidence>
<keyword evidence="10" id="KW-0476">Mercury</keyword>
<dbReference type="EMBL" id="CP043451">
    <property type="protein sequence ID" value="QEM06667.1"/>
    <property type="molecule type" value="Genomic_DNA"/>
</dbReference>
<evidence type="ECO:0000256" key="1">
    <source>
        <dbReference type="ARBA" id="ARBA00004429"/>
    </source>
</evidence>
<dbReference type="Proteomes" id="UP000663940">
    <property type="component" value="Chromosome"/>
</dbReference>
<keyword evidence="11 15" id="KW-1133">Transmembrane helix</keyword>
<dbReference type="GO" id="GO:0046872">
    <property type="term" value="F:metal ion binding"/>
    <property type="evidence" value="ECO:0007669"/>
    <property type="project" value="UniProtKB-KW"/>
</dbReference>
<dbReference type="PROSITE" id="PS50846">
    <property type="entry name" value="HMA_2"/>
    <property type="match status" value="1"/>
</dbReference>
<keyword evidence="20" id="KW-1185">Reference proteome</keyword>
<protein>
    <recommendedName>
        <fullName evidence="3">Mercuric transport protein MerT</fullName>
    </recommendedName>
    <alternativeName>
        <fullName evidence="13">Mercury ion transport protein</fullName>
    </alternativeName>
</protein>
<reference evidence="17 19" key="1">
    <citation type="submission" date="2019-08" db="EMBL/GenBank/DDBJ databases">
        <title>Comparative genome analysis confer to the adaptation heavy metal polluted environment.</title>
        <authorList>
            <person name="Li Y."/>
        </authorList>
    </citation>
    <scope>NUCLEOTIDE SEQUENCE [LARGE SCALE GENOMIC DNA]</scope>
    <source>
        <strain evidence="17 19">P2</strain>
    </source>
</reference>
<evidence type="ECO:0000259" key="16">
    <source>
        <dbReference type="PROSITE" id="PS50846"/>
    </source>
</evidence>
<dbReference type="CDD" id="cd00371">
    <property type="entry name" value="HMA"/>
    <property type="match status" value="1"/>
</dbReference>
<evidence type="ECO:0000313" key="20">
    <source>
        <dbReference type="Proteomes" id="UP000663940"/>
    </source>
</evidence>
<dbReference type="SUPFAM" id="SSF55008">
    <property type="entry name" value="HMA, heavy metal-associated domain"/>
    <property type="match status" value="1"/>
</dbReference>
<evidence type="ECO:0000256" key="12">
    <source>
        <dbReference type="ARBA" id="ARBA00023136"/>
    </source>
</evidence>
<dbReference type="Gene3D" id="3.30.70.100">
    <property type="match status" value="1"/>
</dbReference>
<comment type="similarity">
    <text evidence="2">Belongs to the MerT family.</text>
</comment>
<evidence type="ECO:0000256" key="2">
    <source>
        <dbReference type="ARBA" id="ARBA00008224"/>
    </source>
</evidence>
<evidence type="ECO:0000256" key="11">
    <source>
        <dbReference type="ARBA" id="ARBA00022989"/>
    </source>
</evidence>
<reference evidence="18 20" key="2">
    <citation type="submission" date="2021-03" db="EMBL/GenBank/DDBJ databases">
        <title>Mucilaginibacter strains isolated from gold and copper mining confer multi heavy-metal resistance.</title>
        <authorList>
            <person name="Li Y."/>
        </authorList>
    </citation>
    <scope>NUCLEOTIDE SEQUENCE [LARGE SCALE GENOMIC DNA]</scope>
    <source>
        <strain evidence="18 20">P2-4</strain>
    </source>
</reference>
<dbReference type="EMBL" id="CP071880">
    <property type="protein sequence ID" value="QTE50799.1"/>
    <property type="molecule type" value="Genomic_DNA"/>
</dbReference>
<proteinExistence type="inferred from homology"/>
<feature type="transmembrane region" description="Helical" evidence="15">
    <location>
        <begin position="12"/>
        <end position="37"/>
    </location>
</feature>
<comment type="subcellular location">
    <subcellularLocation>
        <location evidence="1">Cell inner membrane</location>
        <topology evidence="1">Multi-pass membrane protein</topology>
    </subcellularLocation>
</comment>
<dbReference type="Pfam" id="PF02411">
    <property type="entry name" value="MerT"/>
    <property type="match status" value="1"/>
</dbReference>
<dbReference type="PROSITE" id="PS01047">
    <property type="entry name" value="HMA_1"/>
    <property type="match status" value="1"/>
</dbReference>
<evidence type="ECO:0000256" key="8">
    <source>
        <dbReference type="ARBA" id="ARBA00022692"/>
    </source>
</evidence>
<comment type="function">
    <text evidence="14">Involved in mercury resistance. Probably transfers a mercuric ion from the periplasmic Hg(2+)-binding protein MerP to the cytoplasmic mercuric reductase MerA.</text>
</comment>
<keyword evidence="7" id="KW-0997">Cell inner membrane</keyword>
<evidence type="ECO:0000256" key="10">
    <source>
        <dbReference type="ARBA" id="ARBA00022914"/>
    </source>
</evidence>
<keyword evidence="5" id="KW-0475">Mercuric resistance</keyword>
<evidence type="ECO:0000256" key="4">
    <source>
        <dbReference type="ARBA" id="ARBA00022448"/>
    </source>
</evidence>
<dbReference type="AlphaFoldDB" id="A0AAE6MKY6"/>